<dbReference type="GO" id="GO:0016020">
    <property type="term" value="C:membrane"/>
    <property type="evidence" value="ECO:0007669"/>
    <property type="project" value="TreeGrafter"/>
</dbReference>
<evidence type="ECO:0000256" key="1">
    <source>
        <dbReference type="SAM" id="MobiDB-lite"/>
    </source>
</evidence>
<dbReference type="PANTHER" id="PTHR13146">
    <property type="match status" value="1"/>
</dbReference>
<reference evidence="3 4" key="1">
    <citation type="journal article" date="2024" name="Nat. Commun.">
        <title>Phylogenomics reveals the evolutionary origins of lichenization in chlorophyte algae.</title>
        <authorList>
            <person name="Puginier C."/>
            <person name="Libourel C."/>
            <person name="Otte J."/>
            <person name="Skaloud P."/>
            <person name="Haon M."/>
            <person name="Grisel S."/>
            <person name="Petersen M."/>
            <person name="Berrin J.G."/>
            <person name="Delaux P.M."/>
            <person name="Dal Grande F."/>
            <person name="Keller J."/>
        </authorList>
    </citation>
    <scope>NUCLEOTIDE SEQUENCE [LARGE SCALE GENOMIC DNA]</scope>
    <source>
        <strain evidence="3 4">SAG 2036</strain>
    </source>
</reference>
<feature type="transmembrane region" description="Helical" evidence="2">
    <location>
        <begin position="89"/>
        <end position="117"/>
    </location>
</feature>
<dbReference type="AlphaFoldDB" id="A0AAW1P1F9"/>
<comment type="caution">
    <text evidence="3">The sequence shown here is derived from an EMBL/GenBank/DDBJ whole genome shotgun (WGS) entry which is preliminary data.</text>
</comment>
<name>A0AAW1P1F9_9CHLO</name>
<feature type="transmembrane region" description="Helical" evidence="2">
    <location>
        <begin position="46"/>
        <end position="68"/>
    </location>
</feature>
<keyword evidence="2" id="KW-0472">Membrane</keyword>
<evidence type="ECO:0000256" key="2">
    <source>
        <dbReference type="SAM" id="Phobius"/>
    </source>
</evidence>
<gene>
    <name evidence="3" type="ORF">WJX73_008800</name>
</gene>
<keyword evidence="2" id="KW-0812">Transmembrane</keyword>
<feature type="transmembrane region" description="Helical" evidence="2">
    <location>
        <begin position="123"/>
        <end position="140"/>
    </location>
</feature>
<dbReference type="SUPFAM" id="SSF103481">
    <property type="entry name" value="Multidrug resistance efflux transporter EmrE"/>
    <property type="match status" value="1"/>
</dbReference>
<dbReference type="EMBL" id="JALJOQ010000074">
    <property type="protein sequence ID" value="KAK9801947.1"/>
    <property type="molecule type" value="Genomic_DNA"/>
</dbReference>
<feature type="transmembrane region" description="Helical" evidence="2">
    <location>
        <begin position="149"/>
        <end position="168"/>
    </location>
</feature>
<evidence type="ECO:0000313" key="4">
    <source>
        <dbReference type="Proteomes" id="UP001465755"/>
    </source>
</evidence>
<proteinExistence type="predicted"/>
<organism evidence="3 4">
    <name type="scientific">Symbiochloris irregularis</name>
    <dbReference type="NCBI Taxonomy" id="706552"/>
    <lineage>
        <taxon>Eukaryota</taxon>
        <taxon>Viridiplantae</taxon>
        <taxon>Chlorophyta</taxon>
        <taxon>core chlorophytes</taxon>
        <taxon>Trebouxiophyceae</taxon>
        <taxon>Trebouxiales</taxon>
        <taxon>Trebouxiaceae</taxon>
        <taxon>Symbiochloris</taxon>
    </lineage>
</organism>
<keyword evidence="4" id="KW-1185">Reference proteome</keyword>
<evidence type="ECO:0000313" key="3">
    <source>
        <dbReference type="EMBL" id="KAK9801947.1"/>
    </source>
</evidence>
<sequence length="500" mass="53716">MKTKTIIYAGGMLITGSINTIATKYQDITVVGHDAQGQPITFQHPVIQSAFMFLGEFLCLIPYFIITWRKQAVRGTQSAFDKQSSSQRVKAFLSFGLPAICDAGATTMLNVGLFYTFASVFQMLRGTLVVFAGFLTIIILKRRLHSHHWMGIVLIAAGAATVGASSLLSTRKGHKNAGFADDLWSSFQPLISFQAKEGAGGTTAKNPLVGDIFVVTAQLAAATQFIIEEKYLTAYRVPALLAVGLEGMWGLLISAAALPAMSFVRWPDGTHVDVLSNAIKEIMASKQLQISTAGSVASIAFFNFFGISVTKGLSGAARATIDACRTLLIWLFSLGIGWERFHGLEVLGFVVLLAGTSIYNELLRIWLPREPFSRASSLADAEGLQDALLSNGPSAPPSRQSSQPLHASIGRPARSSAEPQTIAGSMYTMARSMRLFPSALSPHSLTSPAPGYSALRYEPSNGGADPVLPTSSPSPSHNLDDLDEEEGVPRPRLPPRGNRR</sequence>
<evidence type="ECO:0008006" key="5">
    <source>
        <dbReference type="Google" id="ProtNLM"/>
    </source>
</evidence>
<protein>
    <recommendedName>
        <fullName evidence="5">EamA domain-containing protein</fullName>
    </recommendedName>
</protein>
<dbReference type="InterPro" id="IPR037185">
    <property type="entry name" value="EmrE-like"/>
</dbReference>
<keyword evidence="2" id="KW-1133">Transmembrane helix</keyword>
<feature type="region of interest" description="Disordered" evidence="1">
    <location>
        <begin position="388"/>
        <end position="420"/>
    </location>
</feature>
<feature type="region of interest" description="Disordered" evidence="1">
    <location>
        <begin position="451"/>
        <end position="500"/>
    </location>
</feature>
<accession>A0AAW1P1F9</accession>
<dbReference type="PANTHER" id="PTHR13146:SF0">
    <property type="entry name" value="SOLUTE CARRIER FAMILY 35 MEMBER F6"/>
    <property type="match status" value="1"/>
</dbReference>
<dbReference type="Proteomes" id="UP001465755">
    <property type="component" value="Unassembled WGS sequence"/>
</dbReference>